<evidence type="ECO:0000313" key="2">
    <source>
        <dbReference type="EMBL" id="WCR11037.1"/>
    </source>
</evidence>
<sequence length="146" mass="15982">MKMQKLESDREKTWVVALDDGDEAVKSLLTFARQNDVTAARFTALGAFSSVTLGFFDFGRKDYQRIPINEQVEVASLIGDFAVAHDGVKLHAHVVVAKKDGTAHGGHLLEGHVHPTLEVLLTESPDHLRRRTDPDTGLALLALAKT</sequence>
<organism evidence="2 3">
    <name type="scientific">Paracoccus stylophorae</name>
    <dbReference type="NCBI Taxonomy" id="659350"/>
    <lineage>
        <taxon>Bacteria</taxon>
        <taxon>Pseudomonadati</taxon>
        <taxon>Pseudomonadota</taxon>
        <taxon>Alphaproteobacteria</taxon>
        <taxon>Rhodobacterales</taxon>
        <taxon>Paracoccaceae</taxon>
        <taxon>Paracoccus</taxon>
    </lineage>
</organism>
<dbReference type="InterPro" id="IPR005175">
    <property type="entry name" value="PPC_dom"/>
</dbReference>
<dbReference type="SUPFAM" id="SSF117856">
    <property type="entry name" value="AF0104/ALDC/Ptd012-like"/>
    <property type="match status" value="1"/>
</dbReference>
<dbReference type="CDD" id="cd11378">
    <property type="entry name" value="DUF296"/>
    <property type="match status" value="1"/>
</dbReference>
<accession>A0ABY7SXB1</accession>
<dbReference type="PROSITE" id="PS51742">
    <property type="entry name" value="PPC"/>
    <property type="match status" value="1"/>
</dbReference>
<dbReference type="Gene3D" id="3.30.1330.80">
    <property type="entry name" value="Hypothetical protein, similar to alpha- acetolactate decarboxylase, domain 2"/>
    <property type="match status" value="1"/>
</dbReference>
<feature type="domain" description="PPC" evidence="1">
    <location>
        <begin position="7"/>
        <end position="144"/>
    </location>
</feature>
<protein>
    <submittedName>
        <fullName evidence="2">DNA-binding protein</fullName>
    </submittedName>
</protein>
<keyword evidence="3" id="KW-1185">Reference proteome</keyword>
<keyword evidence="2" id="KW-0238">DNA-binding</keyword>
<gene>
    <name evidence="2" type="ORF">JHW45_01060</name>
</gene>
<evidence type="ECO:0000313" key="3">
    <source>
        <dbReference type="Proteomes" id="UP001218412"/>
    </source>
</evidence>
<dbReference type="EMBL" id="CP067134">
    <property type="protein sequence ID" value="WCR11037.1"/>
    <property type="molecule type" value="Genomic_DNA"/>
</dbReference>
<evidence type="ECO:0000259" key="1">
    <source>
        <dbReference type="PROSITE" id="PS51742"/>
    </source>
</evidence>
<name>A0ABY7SXB1_9RHOB</name>
<reference evidence="2 3" key="1">
    <citation type="submission" date="2021-01" db="EMBL/GenBank/DDBJ databases">
        <title>Biogeographic distribution of Paracoccus.</title>
        <authorList>
            <person name="Hollensteiner J."/>
            <person name="Leineberger J."/>
            <person name="Brinkhoff T."/>
            <person name="Daniel R."/>
        </authorList>
    </citation>
    <scope>NUCLEOTIDE SEQUENCE [LARGE SCALE GENOMIC DNA]</scope>
    <source>
        <strain evidence="2 3">LMG25392</strain>
    </source>
</reference>
<dbReference type="Pfam" id="PF03479">
    <property type="entry name" value="PCC"/>
    <property type="match status" value="1"/>
</dbReference>
<dbReference type="Proteomes" id="UP001218412">
    <property type="component" value="Chromosome"/>
</dbReference>
<dbReference type="GO" id="GO:0003677">
    <property type="term" value="F:DNA binding"/>
    <property type="evidence" value="ECO:0007669"/>
    <property type="project" value="UniProtKB-KW"/>
</dbReference>
<dbReference type="RefSeq" id="WP_272859124.1">
    <property type="nucleotide sequence ID" value="NZ_CP067134.1"/>
</dbReference>
<dbReference type="InterPro" id="IPR025707">
    <property type="entry name" value="DNA_bp_PD1"/>
</dbReference>
<dbReference type="PANTHER" id="PTHR34988:SF1">
    <property type="entry name" value="DNA-BINDING PROTEIN"/>
    <property type="match status" value="1"/>
</dbReference>
<dbReference type="PIRSF" id="PIRSF016702">
    <property type="entry name" value="DNA_bp_PD1"/>
    <property type="match status" value="1"/>
</dbReference>
<dbReference type="PANTHER" id="PTHR34988">
    <property type="entry name" value="PROTEIN, PUTATIVE-RELATED"/>
    <property type="match status" value="1"/>
</dbReference>
<proteinExistence type="predicted"/>